<dbReference type="GO" id="GO:0005634">
    <property type="term" value="C:nucleus"/>
    <property type="evidence" value="ECO:0007669"/>
    <property type="project" value="UniProtKB-SubCell"/>
</dbReference>
<feature type="region of interest" description="Disordered" evidence="4">
    <location>
        <begin position="741"/>
        <end position="781"/>
    </location>
</feature>
<feature type="region of interest" description="Disordered" evidence="4">
    <location>
        <begin position="828"/>
        <end position="934"/>
    </location>
</feature>
<feature type="compositionally biased region" description="Basic and acidic residues" evidence="4">
    <location>
        <begin position="920"/>
        <end position="934"/>
    </location>
</feature>
<feature type="compositionally biased region" description="Basic and acidic residues" evidence="4">
    <location>
        <begin position="902"/>
        <end position="912"/>
    </location>
</feature>
<feature type="region of interest" description="Disordered" evidence="4">
    <location>
        <begin position="1"/>
        <end position="23"/>
    </location>
</feature>
<feature type="region of interest" description="Disordered" evidence="4">
    <location>
        <begin position="585"/>
        <end position="710"/>
    </location>
</feature>
<reference evidence="5" key="1">
    <citation type="submission" date="2016-06" db="UniProtKB">
        <authorList>
            <consortium name="WormBaseParasite"/>
        </authorList>
    </citation>
    <scope>IDENTIFICATION</scope>
</reference>
<feature type="compositionally biased region" description="Acidic residues" evidence="4">
    <location>
        <begin position="694"/>
        <end position="706"/>
    </location>
</feature>
<feature type="compositionally biased region" description="Polar residues" evidence="4">
    <location>
        <begin position="59"/>
        <end position="69"/>
    </location>
</feature>
<dbReference type="WBParaSite" id="ECPE_0000652401-mRNA-1">
    <property type="protein sequence ID" value="ECPE_0000652401-mRNA-1"/>
    <property type="gene ID" value="ECPE_0000652401"/>
</dbReference>
<dbReference type="PANTHER" id="PTHR14396:SF10">
    <property type="entry name" value="CLASPIN"/>
    <property type="match status" value="1"/>
</dbReference>
<feature type="region of interest" description="Disordered" evidence="4">
    <location>
        <begin position="54"/>
        <end position="193"/>
    </location>
</feature>
<feature type="compositionally biased region" description="Polar residues" evidence="4">
    <location>
        <begin position="539"/>
        <end position="550"/>
    </location>
</feature>
<accession>A0A183AHS6</accession>
<evidence type="ECO:0000256" key="3">
    <source>
        <dbReference type="ARBA" id="ARBA00023242"/>
    </source>
</evidence>
<evidence type="ECO:0000256" key="1">
    <source>
        <dbReference type="ARBA" id="ARBA00004123"/>
    </source>
</evidence>
<feature type="compositionally biased region" description="Acidic residues" evidence="4">
    <location>
        <begin position="107"/>
        <end position="117"/>
    </location>
</feature>
<evidence type="ECO:0000256" key="4">
    <source>
        <dbReference type="SAM" id="MobiDB-lite"/>
    </source>
</evidence>
<evidence type="ECO:0000256" key="2">
    <source>
        <dbReference type="ARBA" id="ARBA00022553"/>
    </source>
</evidence>
<organism evidence="5">
    <name type="scientific">Echinostoma caproni</name>
    <dbReference type="NCBI Taxonomy" id="27848"/>
    <lineage>
        <taxon>Eukaryota</taxon>
        <taxon>Metazoa</taxon>
        <taxon>Spiralia</taxon>
        <taxon>Lophotrochozoa</taxon>
        <taxon>Platyhelminthes</taxon>
        <taxon>Trematoda</taxon>
        <taxon>Digenea</taxon>
        <taxon>Plagiorchiida</taxon>
        <taxon>Echinostomata</taxon>
        <taxon>Echinostomatoidea</taxon>
        <taxon>Echinostomatidae</taxon>
        <taxon>Echinostoma</taxon>
    </lineage>
</organism>
<dbReference type="GO" id="GO:0010997">
    <property type="term" value="F:anaphase-promoting complex binding"/>
    <property type="evidence" value="ECO:0007669"/>
    <property type="project" value="TreeGrafter"/>
</dbReference>
<dbReference type="GO" id="GO:0007095">
    <property type="term" value="P:mitotic G2 DNA damage checkpoint signaling"/>
    <property type="evidence" value="ECO:0007669"/>
    <property type="project" value="TreeGrafter"/>
</dbReference>
<evidence type="ECO:0000313" key="5">
    <source>
        <dbReference type="WBParaSite" id="ECPE_0000652401-mRNA-1"/>
    </source>
</evidence>
<feature type="compositionally biased region" description="Acidic residues" evidence="4">
    <location>
        <begin position="74"/>
        <end position="97"/>
    </location>
</feature>
<keyword evidence="2" id="KW-0597">Phosphoprotein</keyword>
<dbReference type="AlphaFoldDB" id="A0A183AHS6"/>
<name>A0A183AHS6_9TREM</name>
<feature type="region of interest" description="Disordered" evidence="4">
    <location>
        <begin position="1039"/>
        <end position="1062"/>
    </location>
</feature>
<keyword evidence="3" id="KW-0539">Nucleus</keyword>
<feature type="compositionally biased region" description="Polar residues" evidence="4">
    <location>
        <begin position="508"/>
        <end position="521"/>
    </location>
</feature>
<feature type="compositionally biased region" description="Acidic residues" evidence="4">
    <location>
        <begin position="132"/>
        <end position="154"/>
    </location>
</feature>
<dbReference type="GO" id="GO:0033314">
    <property type="term" value="P:mitotic DNA replication checkpoint signaling"/>
    <property type="evidence" value="ECO:0007669"/>
    <property type="project" value="TreeGrafter"/>
</dbReference>
<feature type="compositionally biased region" description="Basic and acidic residues" evidence="4">
    <location>
        <begin position="588"/>
        <end position="601"/>
    </location>
</feature>
<comment type="subcellular location">
    <subcellularLocation>
        <location evidence="1">Nucleus</location>
    </subcellularLocation>
</comment>
<feature type="region of interest" description="Disordered" evidence="4">
    <location>
        <begin position="502"/>
        <end position="562"/>
    </location>
</feature>
<dbReference type="PANTHER" id="PTHR14396">
    <property type="entry name" value="CLASPIN"/>
    <property type="match status" value="1"/>
</dbReference>
<feature type="compositionally biased region" description="Acidic residues" evidence="4">
    <location>
        <begin position="753"/>
        <end position="777"/>
    </location>
</feature>
<feature type="compositionally biased region" description="Polar residues" evidence="4">
    <location>
        <begin position="1045"/>
        <end position="1054"/>
    </location>
</feature>
<feature type="compositionally biased region" description="Acidic residues" evidence="4">
    <location>
        <begin position="662"/>
        <end position="682"/>
    </location>
</feature>
<feature type="compositionally biased region" description="Acidic residues" evidence="4">
    <location>
        <begin position="849"/>
        <end position="860"/>
    </location>
</feature>
<dbReference type="InterPro" id="IPR024146">
    <property type="entry name" value="Claspin"/>
</dbReference>
<sequence length="1082" mass="120965">LESVTHGSTQPSEAEALLQSSNSYRRKFWKQHRETLKEQMRQKRLEQYEARMKELGLTSGWTHTVNTCAKSALDEEDAEWSEGQEEDEEELSTDDSESSSSESTSAEAEDETEDDDNLPVGSSRSKRSCAFADDEAEESEAGADSGTDAEEDSDSERNKETSPVILKSINLDAKDQTDQRSISRRGGVLAHSRNDSHSRFDTLMTLDDFTDLPSHVTDMVEETANVGNYTMDTTRRPQGSLGPGDVDLFISEYSTILDRTTNAASILASTRLDSTMVNDRLKPSGKSFARETSMHTQWNDTPYELLYSQKPISQPEPDPIRFSILASLFKEPFSQPTETTLTAPNSQMEHNKRRQLFEDFTSSNTKIPASQSNITQGSQEAHEKRHQLFAGCNSQTVPGDVTGNALEDTVPVEASVLSQDSQVLHNQRRELFGSSEQTFASDLELKSPVTDGMQLSQSGSLREHCLPLSQSLFSETSSIREEPTPSLIMLDEFRDPTWDELNDHRPSVTESQGANVHAPNSQIPPDPVSTEKVLHGENLYSSNEGTNVVQDNVPEDVKDGEVADIISKPRARRRRRRVVLIEDDEEDKPGLEHNPEGKLKYPSDTSSVSKFHKNNLEKVESETGETNKTPDVDEEEIKNVQNIIIPRTGKTEQQSNRKSEHDESEEEEEEEEDGDEEAEEVDSDRREGDKLNDLSEDTEEASDEEVAQALALRQDRLDHRKEHLKRQKKFRVDDFLDEEAELSGDENERAFYMDDDGEDDYDDEELAELQANDDDPDVPSAGRLRRQVERVHNRLQADQDQRELRFLKELYLEDGDLYAENGKVRERRFRWRGLENDDPLADTSGLMDDANDDSDSEDDAIAVVSRFGPMDRWLQHTTRDSQASSKAQPEPGVGAPDDVDLDKDASNPKDADVSAVSNGEDEKQVDSDLDDGKENEFAAQAQQNFQSCGSLLSRLSFTKAKTPSRCANIAATEPDSDALMMVDDSESASGLDGATVGRRNSVDFFGLRNKVGLSCFNVLSQPEPGVNGSRTPEITEQHTRFKGRLSQQAQTRSFDTGKRASCEPVPANLKRQRSASVFSALL</sequence>
<protein>
    <submittedName>
        <fullName evidence="5">Claspin</fullName>
    </submittedName>
</protein>
<feature type="compositionally biased region" description="Basic and acidic residues" evidence="4">
    <location>
        <begin position="683"/>
        <end position="693"/>
    </location>
</feature>
<proteinExistence type="predicted"/>